<protein>
    <submittedName>
        <fullName evidence="1">Uncharacterized protein</fullName>
    </submittedName>
</protein>
<proteinExistence type="predicted"/>
<name>A0AAV3GQ82_ENTFL</name>
<dbReference type="EMBL" id="ALZR01000016">
    <property type="protein sequence ID" value="EJV20505.1"/>
    <property type="molecule type" value="Genomic_DNA"/>
</dbReference>
<evidence type="ECO:0000313" key="1">
    <source>
        <dbReference type="EMBL" id="EJV20505.1"/>
    </source>
</evidence>
<evidence type="ECO:0000313" key="2">
    <source>
        <dbReference type="Proteomes" id="UP000004117"/>
    </source>
</evidence>
<sequence>MEIRLEYSFGFWIACGHGGDKMSNIRNWTKIWYIERVFYKLWDRVALPRPVTQTFVVWFRIGFFGGIFRIFPFDMEHTITRQIFCPWLFAFSMTRKQFQGRKPYNYLASFLLFQCRLKESFHGQLVKPIVSWNLWTHRYHNGCFR</sequence>
<dbReference type="Pfam" id="PF12648">
    <property type="entry name" value="TcpE"/>
    <property type="match status" value="1"/>
</dbReference>
<organism evidence="1 2">
    <name type="scientific">Enterococcus faecalis ERV63</name>
    <dbReference type="NCBI Taxonomy" id="1134793"/>
    <lineage>
        <taxon>Bacteria</taxon>
        <taxon>Bacillati</taxon>
        <taxon>Bacillota</taxon>
        <taxon>Bacilli</taxon>
        <taxon>Lactobacillales</taxon>
        <taxon>Enterococcaceae</taxon>
        <taxon>Enterococcus</taxon>
    </lineage>
</organism>
<dbReference type="AlphaFoldDB" id="A0AAV3GQ82"/>
<gene>
    <name evidence="1" type="ORF">HMPREF1336_00312</name>
</gene>
<reference evidence="1 2" key="1">
    <citation type="submission" date="2012-04" db="EMBL/GenBank/DDBJ databases">
        <authorList>
            <person name="Weinstock G."/>
            <person name="Sodergren E."/>
            <person name="Lobos E.A."/>
            <person name="Fulton L."/>
            <person name="Fulton R."/>
            <person name="Courtney L."/>
            <person name="Fronick C."/>
            <person name="O'Laughlin M."/>
            <person name="Godfrey J."/>
            <person name="Wilson R.M."/>
            <person name="Miner T."/>
            <person name="Farmer C."/>
            <person name="Delehaunty K."/>
            <person name="Cordes M."/>
            <person name="Minx P."/>
            <person name="Tomlinson C."/>
            <person name="Chen J."/>
            <person name="Wollam A."/>
            <person name="Pepin K.H."/>
            <person name="Bhonagiri V."/>
            <person name="Zhang X."/>
            <person name="Suruliraj S."/>
            <person name="Warren W."/>
            <person name="Mitreva M."/>
            <person name="Mardis E.R."/>
            <person name="Wilson R.K."/>
        </authorList>
    </citation>
    <scope>NUCLEOTIDE SEQUENCE [LARGE SCALE GENOMIC DNA]</scope>
    <source>
        <strain evidence="1 2">ERV63</strain>
    </source>
</reference>
<dbReference type="InterPro" id="IPR025608">
    <property type="entry name" value="TcpE"/>
</dbReference>
<accession>A0AAV3GQ82</accession>
<dbReference type="Proteomes" id="UP000004117">
    <property type="component" value="Unassembled WGS sequence"/>
</dbReference>
<comment type="caution">
    <text evidence="1">The sequence shown here is derived from an EMBL/GenBank/DDBJ whole genome shotgun (WGS) entry which is preliminary data.</text>
</comment>